<dbReference type="HAMAP" id="MF_00649">
    <property type="entry name" value="DNA_gyrase_inhibitor_YacG"/>
    <property type="match status" value="1"/>
</dbReference>
<evidence type="ECO:0000256" key="2">
    <source>
        <dbReference type="ARBA" id="ARBA00022833"/>
    </source>
</evidence>
<dbReference type="AlphaFoldDB" id="A0A395LL15"/>
<keyword evidence="1 3" id="KW-0479">Metal-binding</keyword>
<dbReference type="PANTHER" id="PTHR36150">
    <property type="entry name" value="DNA GYRASE INHIBITOR YACG"/>
    <property type="match status" value="1"/>
</dbReference>
<evidence type="ECO:0000256" key="1">
    <source>
        <dbReference type="ARBA" id="ARBA00022723"/>
    </source>
</evidence>
<dbReference type="InterPro" id="IPR013088">
    <property type="entry name" value="Znf_NHR/GATA"/>
</dbReference>
<feature type="binding site" evidence="3">
    <location>
        <position position="13"/>
    </location>
    <ligand>
        <name>Zn(2+)</name>
        <dbReference type="ChEBI" id="CHEBI:29105"/>
    </ligand>
</feature>
<dbReference type="Gene3D" id="3.30.50.10">
    <property type="entry name" value="Erythroid Transcription Factor GATA-1, subunit A"/>
    <property type="match status" value="1"/>
</dbReference>
<accession>A0A395LL15</accession>
<feature type="binding site" evidence="3">
    <location>
        <position position="33"/>
    </location>
    <ligand>
        <name>Zn(2+)</name>
        <dbReference type="ChEBI" id="CHEBI:29105"/>
    </ligand>
</feature>
<dbReference type="PANTHER" id="PTHR36150:SF1">
    <property type="entry name" value="DNA GYRASE INHIBITOR YACG"/>
    <property type="match status" value="1"/>
</dbReference>
<dbReference type="GO" id="GO:0008270">
    <property type="term" value="F:zinc ion binding"/>
    <property type="evidence" value="ECO:0007669"/>
    <property type="project" value="UniProtKB-UniRule"/>
</dbReference>
<feature type="binding site" evidence="3">
    <location>
        <position position="29"/>
    </location>
    <ligand>
        <name>Zn(2+)</name>
        <dbReference type="ChEBI" id="CHEBI:29105"/>
    </ligand>
</feature>
<name>A0A395LL15_9SPHN</name>
<keyword evidence="2 3" id="KW-0862">Zinc</keyword>
<dbReference type="SUPFAM" id="SSF57716">
    <property type="entry name" value="Glucocorticoid receptor-like (DNA-binding domain)"/>
    <property type="match status" value="1"/>
</dbReference>
<comment type="similarity">
    <text evidence="3">Belongs to the DNA gyrase inhibitor YacG family.</text>
</comment>
<evidence type="ECO:0000256" key="4">
    <source>
        <dbReference type="SAM" id="MobiDB-lite"/>
    </source>
</evidence>
<dbReference type="GO" id="GO:0006355">
    <property type="term" value="P:regulation of DNA-templated transcription"/>
    <property type="evidence" value="ECO:0007669"/>
    <property type="project" value="InterPro"/>
</dbReference>
<sequence>MSETRRPTPSRPCPICKSPVQTAEFKPFCSARCRDKDLNRWFSDSYAVPGRPADPEEIARDPDSRQDLDRGPRQD</sequence>
<reference evidence="5 6" key="1">
    <citation type="submission" date="2018-07" db="EMBL/GenBank/DDBJ databases">
        <title>Erythrobacter nanhaiensis sp. nov., a novel member of the genus Erythrobacter isolated from the South China Sea.</title>
        <authorList>
            <person name="Chen X."/>
            <person name="Liu J."/>
        </authorList>
    </citation>
    <scope>NUCLEOTIDE SEQUENCE [LARGE SCALE GENOMIC DNA]</scope>
    <source>
        <strain evidence="5 6">S-5</strain>
    </source>
</reference>
<dbReference type="InterPro" id="IPR005584">
    <property type="entry name" value="DNA_gyrase_inhibitor_YacG"/>
</dbReference>
<comment type="function">
    <text evidence="3">Inhibits all the catalytic activities of DNA gyrase by preventing its interaction with DNA. Acts by binding directly to the C-terminal domain of GyrB, which probably disrupts DNA binding by the gyrase.</text>
</comment>
<feature type="binding site" evidence="3">
    <location>
        <position position="16"/>
    </location>
    <ligand>
        <name>Zn(2+)</name>
        <dbReference type="ChEBI" id="CHEBI:29105"/>
    </ligand>
</feature>
<dbReference type="Pfam" id="PF03884">
    <property type="entry name" value="YacG"/>
    <property type="match status" value="1"/>
</dbReference>
<dbReference type="Proteomes" id="UP000254101">
    <property type="component" value="Unassembled WGS sequence"/>
</dbReference>
<feature type="region of interest" description="Disordered" evidence="4">
    <location>
        <begin position="44"/>
        <end position="75"/>
    </location>
</feature>
<evidence type="ECO:0000313" key="5">
    <source>
        <dbReference type="EMBL" id="RDS77703.1"/>
    </source>
</evidence>
<comment type="caution">
    <text evidence="5">The sequence shown here is derived from an EMBL/GenBank/DDBJ whole genome shotgun (WGS) entry which is preliminary data.</text>
</comment>
<dbReference type="OrthoDB" id="9809663at2"/>
<gene>
    <name evidence="3" type="primary">yacG</name>
    <name evidence="5" type="ORF">DL238_08875</name>
</gene>
<dbReference type="RefSeq" id="WP_115491923.1">
    <property type="nucleotide sequence ID" value="NZ_JACHWW010000001.1"/>
</dbReference>
<proteinExistence type="inferred from homology"/>
<dbReference type="GO" id="GO:0008657">
    <property type="term" value="F:DNA topoisomerase type II (double strand cut, ATP-hydrolyzing) inhibitor activity"/>
    <property type="evidence" value="ECO:0007669"/>
    <property type="project" value="UniProtKB-UniRule"/>
</dbReference>
<feature type="compositionally biased region" description="Basic and acidic residues" evidence="4">
    <location>
        <begin position="53"/>
        <end position="75"/>
    </location>
</feature>
<dbReference type="EMBL" id="QRBB01000001">
    <property type="protein sequence ID" value="RDS77703.1"/>
    <property type="molecule type" value="Genomic_DNA"/>
</dbReference>
<organism evidence="5 6">
    <name type="scientific">Alteriqipengyuania lutimaris</name>
    <dbReference type="NCBI Taxonomy" id="1538146"/>
    <lineage>
        <taxon>Bacteria</taxon>
        <taxon>Pseudomonadati</taxon>
        <taxon>Pseudomonadota</taxon>
        <taxon>Alphaproteobacteria</taxon>
        <taxon>Sphingomonadales</taxon>
        <taxon>Erythrobacteraceae</taxon>
        <taxon>Alteriqipengyuania</taxon>
    </lineage>
</organism>
<evidence type="ECO:0000256" key="3">
    <source>
        <dbReference type="HAMAP-Rule" id="MF_00649"/>
    </source>
</evidence>
<protein>
    <recommendedName>
        <fullName evidence="3">DNA gyrase inhibitor YacG</fullName>
    </recommendedName>
</protein>
<comment type="cofactor">
    <cofactor evidence="3">
        <name>Zn(2+)</name>
        <dbReference type="ChEBI" id="CHEBI:29105"/>
    </cofactor>
    <text evidence="3">Binds 1 zinc ion.</text>
</comment>
<keyword evidence="6" id="KW-1185">Reference proteome</keyword>
<comment type="subunit">
    <text evidence="3">Interacts with GyrB.</text>
</comment>
<evidence type="ECO:0000313" key="6">
    <source>
        <dbReference type="Proteomes" id="UP000254101"/>
    </source>
</evidence>